<dbReference type="EMBL" id="JBBHLL010000362">
    <property type="protein sequence ID" value="KAK7804814.1"/>
    <property type="molecule type" value="Genomic_DNA"/>
</dbReference>
<gene>
    <name evidence="1" type="ORF">U0070_001198</name>
</gene>
<comment type="caution">
    <text evidence="1">The sequence shown here is derived from an EMBL/GenBank/DDBJ whole genome shotgun (WGS) entry which is preliminary data.</text>
</comment>
<sequence>MFEGAALTPGFCRGAAALTPGFCREQRSHLASAGSSAHTWLLREQRSHLLLQEQRSHLASAGSSAPHLASAGSSAHTFFCREQRSHLASAFSSVFSNVENTVGQRELDLGVVELFDSWPSTLAHCDLFYLHDLDGVCTGTVPGTVPGTHVSVALCDSPSSGQVLAVHRSQIPKFFMRRGDRGDFSNTCPQYTISPDDFIFFSCDTKYQKRDLATTWLDTKMHIRYSGGVWHFGVGKQRPTTLYSRSVPEAFMAAHPLSPPWNNNNFTKRGMSKTAALRTEVSPKEAK</sequence>
<accession>A0AAW0HRW4</accession>
<evidence type="ECO:0000313" key="2">
    <source>
        <dbReference type="Proteomes" id="UP001488838"/>
    </source>
</evidence>
<name>A0AAW0HRW4_MYOGA</name>
<dbReference type="AlphaFoldDB" id="A0AAW0HRW4"/>
<protein>
    <submittedName>
        <fullName evidence="1">Uncharacterized protein</fullName>
    </submittedName>
</protein>
<evidence type="ECO:0000313" key="1">
    <source>
        <dbReference type="EMBL" id="KAK7804814.1"/>
    </source>
</evidence>
<keyword evidence="2" id="KW-1185">Reference proteome</keyword>
<organism evidence="1 2">
    <name type="scientific">Myodes glareolus</name>
    <name type="common">Bank vole</name>
    <name type="synonym">Clethrionomys glareolus</name>
    <dbReference type="NCBI Taxonomy" id="447135"/>
    <lineage>
        <taxon>Eukaryota</taxon>
        <taxon>Metazoa</taxon>
        <taxon>Chordata</taxon>
        <taxon>Craniata</taxon>
        <taxon>Vertebrata</taxon>
        <taxon>Euteleostomi</taxon>
        <taxon>Mammalia</taxon>
        <taxon>Eutheria</taxon>
        <taxon>Euarchontoglires</taxon>
        <taxon>Glires</taxon>
        <taxon>Rodentia</taxon>
        <taxon>Myomorpha</taxon>
        <taxon>Muroidea</taxon>
        <taxon>Cricetidae</taxon>
        <taxon>Arvicolinae</taxon>
        <taxon>Myodes</taxon>
    </lineage>
</organism>
<dbReference type="Proteomes" id="UP001488838">
    <property type="component" value="Unassembled WGS sequence"/>
</dbReference>
<reference evidence="1 2" key="1">
    <citation type="journal article" date="2023" name="bioRxiv">
        <title>Conserved and derived expression patterns and positive selection on dental genes reveal complex evolutionary context of ever-growing rodent molars.</title>
        <authorList>
            <person name="Calamari Z.T."/>
            <person name="Song A."/>
            <person name="Cohen E."/>
            <person name="Akter M."/>
            <person name="Roy R.D."/>
            <person name="Hallikas O."/>
            <person name="Christensen M.M."/>
            <person name="Li P."/>
            <person name="Marangoni P."/>
            <person name="Jernvall J."/>
            <person name="Klein O.D."/>
        </authorList>
    </citation>
    <scope>NUCLEOTIDE SEQUENCE [LARGE SCALE GENOMIC DNA]</scope>
    <source>
        <strain evidence="1">V071</strain>
    </source>
</reference>
<proteinExistence type="predicted"/>